<gene>
    <name evidence="3" type="ORF">FisN_1Hh215</name>
</gene>
<dbReference type="OrthoDB" id="10260867at2759"/>
<proteinExistence type="predicted"/>
<evidence type="ECO:0000313" key="4">
    <source>
        <dbReference type="Proteomes" id="UP000198406"/>
    </source>
</evidence>
<dbReference type="Pfam" id="PF00149">
    <property type="entry name" value="Metallophos"/>
    <property type="match status" value="1"/>
</dbReference>
<dbReference type="Proteomes" id="UP000198406">
    <property type="component" value="Unassembled WGS sequence"/>
</dbReference>
<sequence>MLGLAFLLCVHTAHALATPSAWIRDTWNLLVLGDLHMEDDMASHHQARQDCWNACQKLSLMSPSSLSVKETIDCLQDARAGDLSPEQLELLWKYKQQGDWLNTFMVSLGDLGRKDIRHEPGDAGTTLSFQMAKEFFDGFQMPYNLVTGNHDLEGLDEFASDEDNLKAWMDCFNLETPYCKRYIGEKTVLLGMSTVRFRDAPYSSHEVHIDDDQIQWFLQTVEEHPASEGWKILVASHAPVMGSGLRVLQNVHVTNGCAWLNHCSDNRNVFIRTIKDNPQIKLWFSGHFHLSHDYPDSISKVGSCTFVQVGVMGPVSTRDGNRQTRLVQGNEQRLRIYSINHHLSTPDDVNVRLDVEIDLETDEMKWNQPVEEADRDNWFQAYVPREEDGCYLETPDGSIADAASVNSKVCWWHMADGKVIGLHQGQLVEKWNSARSGKRGDEEH</sequence>
<feature type="signal peptide" evidence="1">
    <location>
        <begin position="1"/>
        <end position="15"/>
    </location>
</feature>
<dbReference type="Gene3D" id="3.60.21.10">
    <property type="match status" value="1"/>
</dbReference>
<dbReference type="InterPro" id="IPR004843">
    <property type="entry name" value="Calcineurin-like_PHP"/>
</dbReference>
<dbReference type="PANTHER" id="PTHR43143:SF4">
    <property type="entry name" value="CALCINEURIN-LIKE PHOSPHOESTERASE DOMAIN-CONTAINING PROTEIN"/>
    <property type="match status" value="1"/>
</dbReference>
<dbReference type="InParanoid" id="A0A1Z5JE57"/>
<feature type="chain" id="PRO_5012261251" description="Calcineurin-like phosphoesterase domain-containing protein" evidence="1">
    <location>
        <begin position="16"/>
        <end position="444"/>
    </location>
</feature>
<comment type="caution">
    <text evidence="3">The sequence shown here is derived from an EMBL/GenBank/DDBJ whole genome shotgun (WGS) entry which is preliminary data.</text>
</comment>
<name>A0A1Z5JE57_FISSO</name>
<evidence type="ECO:0000259" key="2">
    <source>
        <dbReference type="Pfam" id="PF00149"/>
    </source>
</evidence>
<dbReference type="InterPro" id="IPR051918">
    <property type="entry name" value="STPP_CPPED1"/>
</dbReference>
<keyword evidence="4" id="KW-1185">Reference proteome</keyword>
<dbReference type="SUPFAM" id="SSF56300">
    <property type="entry name" value="Metallo-dependent phosphatases"/>
    <property type="match status" value="1"/>
</dbReference>
<evidence type="ECO:0000313" key="3">
    <source>
        <dbReference type="EMBL" id="GAX12284.1"/>
    </source>
</evidence>
<dbReference type="PANTHER" id="PTHR43143">
    <property type="entry name" value="METALLOPHOSPHOESTERASE, CALCINEURIN SUPERFAMILY"/>
    <property type="match status" value="1"/>
</dbReference>
<accession>A0A1Z5JE57</accession>
<dbReference type="AlphaFoldDB" id="A0A1Z5JE57"/>
<keyword evidence="1" id="KW-0732">Signal</keyword>
<organism evidence="3 4">
    <name type="scientific">Fistulifera solaris</name>
    <name type="common">Oleaginous diatom</name>
    <dbReference type="NCBI Taxonomy" id="1519565"/>
    <lineage>
        <taxon>Eukaryota</taxon>
        <taxon>Sar</taxon>
        <taxon>Stramenopiles</taxon>
        <taxon>Ochrophyta</taxon>
        <taxon>Bacillariophyta</taxon>
        <taxon>Bacillariophyceae</taxon>
        <taxon>Bacillariophycidae</taxon>
        <taxon>Naviculales</taxon>
        <taxon>Naviculaceae</taxon>
        <taxon>Fistulifera</taxon>
    </lineage>
</organism>
<dbReference type="EMBL" id="BDSP01000050">
    <property type="protein sequence ID" value="GAX12284.1"/>
    <property type="molecule type" value="Genomic_DNA"/>
</dbReference>
<protein>
    <recommendedName>
        <fullName evidence="2">Calcineurin-like phosphoesterase domain-containing protein</fullName>
    </recommendedName>
</protein>
<reference evidence="3 4" key="1">
    <citation type="journal article" date="2015" name="Plant Cell">
        <title>Oil accumulation by the oleaginous diatom Fistulifera solaris as revealed by the genome and transcriptome.</title>
        <authorList>
            <person name="Tanaka T."/>
            <person name="Maeda Y."/>
            <person name="Veluchamy A."/>
            <person name="Tanaka M."/>
            <person name="Abida H."/>
            <person name="Marechal E."/>
            <person name="Bowler C."/>
            <person name="Muto M."/>
            <person name="Sunaga Y."/>
            <person name="Tanaka M."/>
            <person name="Yoshino T."/>
            <person name="Taniguchi T."/>
            <person name="Fukuda Y."/>
            <person name="Nemoto M."/>
            <person name="Matsumoto M."/>
            <person name="Wong P.S."/>
            <person name="Aburatani S."/>
            <person name="Fujibuchi W."/>
        </authorList>
    </citation>
    <scope>NUCLEOTIDE SEQUENCE [LARGE SCALE GENOMIC DNA]</scope>
    <source>
        <strain evidence="3 4">JPCC DA0580</strain>
    </source>
</reference>
<evidence type="ECO:0000256" key="1">
    <source>
        <dbReference type="SAM" id="SignalP"/>
    </source>
</evidence>
<feature type="domain" description="Calcineurin-like phosphoesterase" evidence="2">
    <location>
        <begin position="29"/>
        <end position="289"/>
    </location>
</feature>
<dbReference type="GO" id="GO:0016787">
    <property type="term" value="F:hydrolase activity"/>
    <property type="evidence" value="ECO:0007669"/>
    <property type="project" value="InterPro"/>
</dbReference>
<dbReference type="InterPro" id="IPR029052">
    <property type="entry name" value="Metallo-depent_PP-like"/>
</dbReference>